<dbReference type="EMBL" id="JABWDY010013425">
    <property type="protein sequence ID" value="KAF5198301.1"/>
    <property type="molecule type" value="Genomic_DNA"/>
</dbReference>
<sequence>MEVPWVALVFHKSLYSPRYVATCDAIPITYLSLLNEEVSFLFLHENKEFVLDGITKTLTEFHLGGGSRGGEGEMVVQEKGTLPPSKLIMPKIPLRRYGDVVEAIQMANAPPRGQALWAIVVFRSPANVDAILKGEDRVRFVIKRKHVWARLYAPRDQE</sequence>
<comment type="caution">
    <text evidence="1">The sequence shown here is derived from an EMBL/GenBank/DDBJ whole genome shotgun (WGS) entry which is preliminary data.</text>
</comment>
<gene>
    <name evidence="1" type="ORF">FRX31_012109</name>
</gene>
<accession>A0A7J6WLP9</accession>
<dbReference type="PANTHER" id="PTHR33527">
    <property type="entry name" value="OS07G0274300 PROTEIN"/>
    <property type="match status" value="1"/>
</dbReference>
<dbReference type="Proteomes" id="UP000554482">
    <property type="component" value="Unassembled WGS sequence"/>
</dbReference>
<dbReference type="AlphaFoldDB" id="A0A7J6WLP9"/>
<reference evidence="1 2" key="1">
    <citation type="submission" date="2020-06" db="EMBL/GenBank/DDBJ databases">
        <title>Transcriptomic and genomic resources for Thalictrum thalictroides and T. hernandezii: Facilitating candidate gene discovery in an emerging model plant lineage.</title>
        <authorList>
            <person name="Arias T."/>
            <person name="Riano-Pachon D.M."/>
            <person name="Di Stilio V.S."/>
        </authorList>
    </citation>
    <scope>NUCLEOTIDE SEQUENCE [LARGE SCALE GENOMIC DNA]</scope>
    <source>
        <strain evidence="2">cv. WT478/WT964</strain>
        <tissue evidence="1">Leaves</tissue>
    </source>
</reference>
<proteinExistence type="predicted"/>
<dbReference type="PANTHER" id="PTHR33527:SF53">
    <property type="entry name" value="OS10G0561000 PROTEIN"/>
    <property type="match status" value="1"/>
</dbReference>
<organism evidence="1 2">
    <name type="scientific">Thalictrum thalictroides</name>
    <name type="common">Rue-anemone</name>
    <name type="synonym">Anemone thalictroides</name>
    <dbReference type="NCBI Taxonomy" id="46969"/>
    <lineage>
        <taxon>Eukaryota</taxon>
        <taxon>Viridiplantae</taxon>
        <taxon>Streptophyta</taxon>
        <taxon>Embryophyta</taxon>
        <taxon>Tracheophyta</taxon>
        <taxon>Spermatophyta</taxon>
        <taxon>Magnoliopsida</taxon>
        <taxon>Ranunculales</taxon>
        <taxon>Ranunculaceae</taxon>
        <taxon>Thalictroideae</taxon>
        <taxon>Thalictrum</taxon>
    </lineage>
</organism>
<evidence type="ECO:0000313" key="2">
    <source>
        <dbReference type="Proteomes" id="UP000554482"/>
    </source>
</evidence>
<evidence type="ECO:0000313" key="1">
    <source>
        <dbReference type="EMBL" id="KAF5198301.1"/>
    </source>
</evidence>
<dbReference type="OrthoDB" id="1882251at2759"/>
<keyword evidence="2" id="KW-1185">Reference proteome</keyword>
<protein>
    <submittedName>
        <fullName evidence="1">Uncharacterized protein</fullName>
    </submittedName>
</protein>
<name>A0A7J6WLP9_THATH</name>